<dbReference type="EMBL" id="CP015580">
    <property type="protein sequence ID" value="ARU96350.1"/>
    <property type="molecule type" value="Genomic_DNA"/>
</dbReference>
<accession>A0A1Y0LQT7</accession>
<dbReference type="Proteomes" id="UP000195729">
    <property type="component" value="Plasmid unnamed"/>
</dbReference>
<evidence type="ECO:0000313" key="1">
    <source>
        <dbReference type="EMBL" id="ARU96350.1"/>
    </source>
</evidence>
<dbReference type="AlphaFoldDB" id="A0A1Y0LQT7"/>
<reference evidence="3 4" key="1">
    <citation type="submission" date="2016-05" db="EMBL/GenBank/DDBJ databases">
        <title>Complete genome sequence of two 2,5-diketo-D-glunonic acid producing strain Tatumella citrea.</title>
        <authorList>
            <person name="Duan C."/>
            <person name="Yang J."/>
            <person name="Yang S."/>
        </authorList>
    </citation>
    <scope>NUCLEOTIDE SEQUENCE [LARGE SCALE GENOMIC DNA]</scope>
    <source>
        <strain evidence="2 3">ATCC 39140</strain>
        <strain evidence="1 4">DSM 13699</strain>
        <plasmid evidence="4">Plasmid unnamed</plasmid>
        <plasmid evidence="1 3">unnamed</plasmid>
    </source>
</reference>
<evidence type="ECO:0000313" key="4">
    <source>
        <dbReference type="Proteomes" id="UP000195814"/>
    </source>
</evidence>
<keyword evidence="3" id="KW-1185">Reference proteome</keyword>
<evidence type="ECO:0000313" key="3">
    <source>
        <dbReference type="Proteomes" id="UP000195729"/>
    </source>
</evidence>
<dbReference type="KEGG" id="tci:A7K98_21005"/>
<dbReference type="RefSeq" id="WP_087490639.1">
    <property type="nucleotide sequence ID" value="NZ_CP015580.1"/>
</dbReference>
<protein>
    <submittedName>
        <fullName evidence="1">Uncharacterized protein</fullName>
    </submittedName>
</protein>
<keyword evidence="1" id="KW-0614">Plasmid</keyword>
<proteinExistence type="predicted"/>
<dbReference type="Proteomes" id="UP000195814">
    <property type="component" value="Plasmid unnamed"/>
</dbReference>
<name>A0A1Y0LQT7_TATCI</name>
<organism evidence="1 4">
    <name type="scientific">Tatumella citrea</name>
    <name type="common">Pantoea citrea</name>
    <dbReference type="NCBI Taxonomy" id="53336"/>
    <lineage>
        <taxon>Bacteria</taxon>
        <taxon>Pseudomonadati</taxon>
        <taxon>Pseudomonadota</taxon>
        <taxon>Gammaproteobacteria</taxon>
        <taxon>Enterobacterales</taxon>
        <taxon>Erwiniaceae</taxon>
        <taxon>Tatumella</taxon>
    </lineage>
</organism>
<sequence>MDCVFKKALENEIEHYKKDGDIKSFLQYLHYFDIDKALNGDECGDIINSNLSIDESFDLLDVEHNFGWAFNKIIQRRNEYLSSAKTENDFKKYSFFIHSINWEEFNYDEMSTIHQEMIKGLDNYTYGEITI</sequence>
<evidence type="ECO:0000313" key="2">
    <source>
        <dbReference type="EMBL" id="ARV00384.1"/>
    </source>
</evidence>
<gene>
    <name evidence="1" type="ORF">A7K98_21005</name>
    <name evidence="2" type="ORF">A7K99_20990</name>
</gene>
<dbReference type="EMBL" id="CP015582">
    <property type="protein sequence ID" value="ARV00384.1"/>
    <property type="molecule type" value="Genomic_DNA"/>
</dbReference>
<geneLocation type="plasmid" evidence="3 4">
    <name>unnamed</name>
</geneLocation>